<reference evidence="2" key="1">
    <citation type="submission" date="2023-06" db="EMBL/GenBank/DDBJ databases">
        <authorList>
            <person name="Delattre M."/>
        </authorList>
    </citation>
    <scope>NUCLEOTIDE SEQUENCE</scope>
    <source>
        <strain evidence="2">AF72</strain>
    </source>
</reference>
<feature type="region of interest" description="Disordered" evidence="1">
    <location>
        <begin position="224"/>
        <end position="266"/>
    </location>
</feature>
<dbReference type="AlphaFoldDB" id="A0AA36D902"/>
<feature type="compositionally biased region" description="Basic and acidic residues" evidence="1">
    <location>
        <begin position="253"/>
        <end position="266"/>
    </location>
</feature>
<gene>
    <name evidence="2" type="ORF">MSPICULIGERA_LOCUS21160</name>
</gene>
<comment type="caution">
    <text evidence="2">The sequence shown here is derived from an EMBL/GenBank/DDBJ whole genome shotgun (WGS) entry which is preliminary data.</text>
</comment>
<dbReference type="Proteomes" id="UP001177023">
    <property type="component" value="Unassembled WGS sequence"/>
</dbReference>
<proteinExistence type="predicted"/>
<evidence type="ECO:0000313" key="3">
    <source>
        <dbReference type="Proteomes" id="UP001177023"/>
    </source>
</evidence>
<name>A0AA36D902_9BILA</name>
<keyword evidence="3" id="KW-1185">Reference proteome</keyword>
<evidence type="ECO:0000256" key="1">
    <source>
        <dbReference type="SAM" id="MobiDB-lite"/>
    </source>
</evidence>
<organism evidence="2 3">
    <name type="scientific">Mesorhabditis spiculigera</name>
    <dbReference type="NCBI Taxonomy" id="96644"/>
    <lineage>
        <taxon>Eukaryota</taxon>
        <taxon>Metazoa</taxon>
        <taxon>Ecdysozoa</taxon>
        <taxon>Nematoda</taxon>
        <taxon>Chromadorea</taxon>
        <taxon>Rhabditida</taxon>
        <taxon>Rhabditina</taxon>
        <taxon>Rhabditomorpha</taxon>
        <taxon>Rhabditoidea</taxon>
        <taxon>Rhabditidae</taxon>
        <taxon>Mesorhabditinae</taxon>
        <taxon>Mesorhabditis</taxon>
    </lineage>
</organism>
<evidence type="ECO:0000313" key="2">
    <source>
        <dbReference type="EMBL" id="CAJ0583042.1"/>
    </source>
</evidence>
<sequence>MGQLGLTIWAAPPLREELRKLWGLNHTVNPMLIAATGQPLEQSSVDAKYFERIKSSWDVEFQKRFPVPPNPDSVLTLLGKKKPFYEDGQENSSVGLTSGFSSEAPEQSDDTVRTEAVTEETARIHGYINRLTIDFRDSFPKNNFKDDVKATTESSSQVDLALINSARHSNDIVKAYKKNRKLFKALHRALNSPNYKLDQQRDAGWSTKNYESYVTSGSTVDTTLAPVATTRQKLAPPTAKKPKSPEDDPDPELLTKDQPDVGRNRDLATVALDKVTTPDPYRYIEQDAAVSADPGTWQRNSGYIPNTKKHASEITDMLYLTREIVQQLAADSTVAPEQSNGDCDRNPRCCKIERTICPDGTPVYYIKRYYRPIGSPVCMPYDYPACDPAVERNERPIVFEQNCQDLCFDSPHRHIDPLYQLTAQ</sequence>
<dbReference type="EMBL" id="CATQJA010002665">
    <property type="protein sequence ID" value="CAJ0583042.1"/>
    <property type="molecule type" value="Genomic_DNA"/>
</dbReference>
<accession>A0AA36D902</accession>
<feature type="region of interest" description="Disordered" evidence="1">
    <location>
        <begin position="86"/>
        <end position="114"/>
    </location>
</feature>
<feature type="non-terminal residue" evidence="2">
    <location>
        <position position="424"/>
    </location>
</feature>
<feature type="compositionally biased region" description="Polar residues" evidence="1">
    <location>
        <begin position="90"/>
        <end position="105"/>
    </location>
</feature>
<protein>
    <submittedName>
        <fullName evidence="2">Uncharacterized protein</fullName>
    </submittedName>
</protein>